<sequence length="142" mass="16211">MNSHLRTFRERIHCGGIAFSTFLALSFALAASFPSRPSACQRKSTRFIATIRLTNRTRLLKHLTLHFHIFIVFSFSCPQCGDDESTTVTGVPKKQTCFKITFSSECPHWNKAEKRQSLRCGKSVSRFNDEGYSREGIHCLFD</sequence>
<evidence type="ECO:0000313" key="2">
    <source>
        <dbReference type="Proteomes" id="UP000001025"/>
    </source>
</evidence>
<dbReference type="HOGENOM" id="CLU_1814296_0_0_0"/>
<keyword evidence="2" id="KW-1185">Reference proteome</keyword>
<dbReference type="InParanoid" id="Q7UXT0"/>
<dbReference type="Proteomes" id="UP000001025">
    <property type="component" value="Chromosome"/>
</dbReference>
<dbReference type="STRING" id="243090.RB1142"/>
<dbReference type="AlphaFoldDB" id="Q7UXT0"/>
<dbReference type="EnsemblBacteria" id="CAD71923">
    <property type="protein sequence ID" value="CAD71923"/>
    <property type="gene ID" value="RB1142"/>
</dbReference>
<reference evidence="1 2" key="1">
    <citation type="journal article" date="2003" name="Proc. Natl. Acad. Sci. U.S.A.">
        <title>Complete genome sequence of the marine planctomycete Pirellula sp. strain 1.</title>
        <authorList>
            <person name="Gloeckner F.O."/>
            <person name="Kube M."/>
            <person name="Bauer M."/>
            <person name="Teeling H."/>
            <person name="Lombardot T."/>
            <person name="Ludwig W."/>
            <person name="Gade D."/>
            <person name="Beck A."/>
            <person name="Borzym K."/>
            <person name="Heitmann K."/>
            <person name="Rabus R."/>
            <person name="Schlesner H."/>
            <person name="Amann R."/>
            <person name="Reinhardt R."/>
        </authorList>
    </citation>
    <scope>NUCLEOTIDE SEQUENCE [LARGE SCALE GENOMIC DNA]</scope>
    <source>
        <strain evidence="2">DSM 10527 / NCIMB 13988 / SH1</strain>
    </source>
</reference>
<proteinExistence type="predicted"/>
<organism evidence="1 2">
    <name type="scientific">Rhodopirellula baltica (strain DSM 10527 / NCIMB 13988 / SH1)</name>
    <dbReference type="NCBI Taxonomy" id="243090"/>
    <lineage>
        <taxon>Bacteria</taxon>
        <taxon>Pseudomonadati</taxon>
        <taxon>Planctomycetota</taxon>
        <taxon>Planctomycetia</taxon>
        <taxon>Pirellulales</taxon>
        <taxon>Pirellulaceae</taxon>
        <taxon>Rhodopirellula</taxon>
    </lineage>
</organism>
<protein>
    <submittedName>
        <fullName evidence="1">Uncharacterized protein</fullName>
    </submittedName>
</protein>
<evidence type="ECO:0000313" key="1">
    <source>
        <dbReference type="EMBL" id="CAD71923.1"/>
    </source>
</evidence>
<name>Q7UXT0_RHOBA</name>
<gene>
    <name evidence="1" type="ordered locus">RB1142</name>
</gene>
<dbReference type="EMBL" id="BX294134">
    <property type="protein sequence ID" value="CAD71923.1"/>
    <property type="molecule type" value="Genomic_DNA"/>
</dbReference>
<dbReference type="KEGG" id="rba:RB1142"/>
<accession>Q7UXT0</accession>